<dbReference type="PANTHER" id="PTHR43464">
    <property type="entry name" value="METHYLTRANSFERASE"/>
    <property type="match status" value="1"/>
</dbReference>
<protein>
    <recommendedName>
        <fullName evidence="5">Ubiquinone biosynthesis O-methyltransferase</fullName>
    </recommendedName>
    <alternativeName>
        <fullName evidence="5">2-polyprenyl-6-hydroxyphenol methylase</fullName>
        <ecNumber evidence="5">2.1.1.222</ecNumber>
    </alternativeName>
    <alternativeName>
        <fullName evidence="5">3-demethylubiquinone 3-O-methyltransferase</fullName>
        <ecNumber evidence="5">2.1.1.64</ecNumber>
    </alternativeName>
</protein>
<sequence length="254" mass="27171">MSAAAQTSAAAPGTTVDQDEIAHFSAIASEWWAPNGKFAPLHRLNPIRIGFIKDEAAKLFGRDSRDPKALNGLRVLDIGCGGGLLSEPMARLGATVVGADASETNIGVASLHASEAGLDIDYRATTAEALSAAGEQFDIVLAMEIVEHVADLPLFIRETSAMVKPGGLMVLSTINRTPKAWALAIFGAECVLRWLPRGTHTYEKLVRPSELAKALSENGLDLSAETGVVYNPLRDRWSPSSDMDVNYMISAVRR</sequence>
<dbReference type="Pfam" id="PF13489">
    <property type="entry name" value="Methyltransf_23"/>
    <property type="match status" value="1"/>
</dbReference>
<keyword evidence="1 5" id="KW-0489">Methyltransferase</keyword>
<comment type="catalytic activity">
    <reaction evidence="5">
        <text>a 3-(all-trans-polyprenyl)benzene-1,2-diol + S-adenosyl-L-methionine = a 2-methoxy-6-(all-trans-polyprenyl)phenol + S-adenosyl-L-homocysteine + H(+)</text>
        <dbReference type="Rhea" id="RHEA:31411"/>
        <dbReference type="Rhea" id="RHEA-COMP:9550"/>
        <dbReference type="Rhea" id="RHEA-COMP:9551"/>
        <dbReference type="ChEBI" id="CHEBI:15378"/>
        <dbReference type="ChEBI" id="CHEBI:57856"/>
        <dbReference type="ChEBI" id="CHEBI:59789"/>
        <dbReference type="ChEBI" id="CHEBI:62729"/>
        <dbReference type="ChEBI" id="CHEBI:62731"/>
        <dbReference type="EC" id="2.1.1.222"/>
    </reaction>
</comment>
<proteinExistence type="inferred from homology"/>
<feature type="binding site" evidence="5">
    <location>
        <position position="48"/>
    </location>
    <ligand>
        <name>S-adenosyl-L-methionine</name>
        <dbReference type="ChEBI" id="CHEBI:59789"/>
    </ligand>
</feature>
<comment type="function">
    <text evidence="5">O-methyltransferase that catalyzes the 2 O-methylation steps in the ubiquinone biosynthetic pathway.</text>
</comment>
<dbReference type="EC" id="2.1.1.222" evidence="5"/>
<dbReference type="Proteomes" id="UP001144805">
    <property type="component" value="Unassembled WGS sequence"/>
</dbReference>
<evidence type="ECO:0000256" key="5">
    <source>
        <dbReference type="HAMAP-Rule" id="MF_00472"/>
    </source>
</evidence>
<dbReference type="GO" id="GO:0010420">
    <property type="term" value="F:polyprenyldihydroxybenzoate methyltransferase activity"/>
    <property type="evidence" value="ECO:0007669"/>
    <property type="project" value="InterPro"/>
</dbReference>
<dbReference type="EMBL" id="JAPKNK010000010">
    <property type="protein sequence ID" value="MCX5571591.1"/>
    <property type="molecule type" value="Genomic_DNA"/>
</dbReference>
<evidence type="ECO:0000313" key="7">
    <source>
        <dbReference type="Proteomes" id="UP001144805"/>
    </source>
</evidence>
<evidence type="ECO:0000256" key="4">
    <source>
        <dbReference type="ARBA" id="ARBA00022691"/>
    </source>
</evidence>
<dbReference type="EC" id="2.1.1.64" evidence="5"/>
<dbReference type="InterPro" id="IPR010233">
    <property type="entry name" value="UbiG_MeTrfase"/>
</dbReference>
<dbReference type="RefSeq" id="WP_266340545.1">
    <property type="nucleotide sequence ID" value="NZ_JAPKNK010000010.1"/>
</dbReference>
<comment type="similarity">
    <text evidence="5">Belongs to the methyltransferase superfamily. UbiG/COQ3 family.</text>
</comment>
<evidence type="ECO:0000256" key="2">
    <source>
        <dbReference type="ARBA" id="ARBA00022679"/>
    </source>
</evidence>
<keyword evidence="2 5" id="KW-0808">Transferase</keyword>
<dbReference type="PANTHER" id="PTHR43464:SF19">
    <property type="entry name" value="UBIQUINONE BIOSYNTHESIS O-METHYLTRANSFERASE, MITOCHONDRIAL"/>
    <property type="match status" value="1"/>
</dbReference>
<keyword evidence="4 5" id="KW-0949">S-adenosyl-L-methionine</keyword>
<name>A0A9X3E5F6_9HYPH</name>
<dbReference type="CDD" id="cd02440">
    <property type="entry name" value="AdoMet_MTases"/>
    <property type="match status" value="1"/>
</dbReference>
<reference evidence="6" key="1">
    <citation type="submission" date="2022-11" db="EMBL/GenBank/DDBJ databases">
        <title>Biodiversity and phylogenetic relationships of bacteria.</title>
        <authorList>
            <person name="Machado R.A.R."/>
            <person name="Bhat A."/>
            <person name="Loulou A."/>
            <person name="Kallel S."/>
        </authorList>
    </citation>
    <scope>NUCLEOTIDE SEQUENCE</scope>
    <source>
        <strain evidence="6">K-TC2</strain>
    </source>
</reference>
<accession>A0A9X3E5F6</accession>
<comment type="caution">
    <text evidence="6">The sequence shown here is derived from an EMBL/GenBank/DDBJ whole genome shotgun (WGS) entry which is preliminary data.</text>
</comment>
<comment type="catalytic activity">
    <reaction evidence="5">
        <text>a 3-demethylubiquinol + S-adenosyl-L-methionine = a ubiquinol + S-adenosyl-L-homocysteine + H(+)</text>
        <dbReference type="Rhea" id="RHEA:44380"/>
        <dbReference type="Rhea" id="RHEA-COMP:9566"/>
        <dbReference type="Rhea" id="RHEA-COMP:10914"/>
        <dbReference type="ChEBI" id="CHEBI:15378"/>
        <dbReference type="ChEBI" id="CHEBI:17976"/>
        <dbReference type="ChEBI" id="CHEBI:57856"/>
        <dbReference type="ChEBI" id="CHEBI:59789"/>
        <dbReference type="ChEBI" id="CHEBI:84422"/>
        <dbReference type="EC" id="2.1.1.64"/>
    </reaction>
</comment>
<dbReference type="Gene3D" id="3.40.50.150">
    <property type="entry name" value="Vaccinia Virus protein VP39"/>
    <property type="match status" value="1"/>
</dbReference>
<dbReference type="AlphaFoldDB" id="A0A9X3E5F6"/>
<dbReference type="NCBIfam" id="TIGR01983">
    <property type="entry name" value="UbiG"/>
    <property type="match status" value="1"/>
</dbReference>
<keyword evidence="7" id="KW-1185">Reference proteome</keyword>
<keyword evidence="3 5" id="KW-0831">Ubiquinone biosynthesis</keyword>
<dbReference type="SUPFAM" id="SSF53335">
    <property type="entry name" value="S-adenosyl-L-methionine-dependent methyltransferases"/>
    <property type="match status" value="1"/>
</dbReference>
<dbReference type="GO" id="GO:0061542">
    <property type="term" value="F:3-demethylubiquinol 3-O-methyltransferase activity"/>
    <property type="evidence" value="ECO:0007669"/>
    <property type="project" value="UniProtKB-UniRule"/>
</dbReference>
<gene>
    <name evidence="5 6" type="primary">ubiG</name>
    <name evidence="6" type="ORF">OSH07_20490</name>
</gene>
<comment type="pathway">
    <text evidence="5">Cofactor biosynthesis; ubiquinone biosynthesis.</text>
</comment>
<dbReference type="InterPro" id="IPR029063">
    <property type="entry name" value="SAM-dependent_MTases_sf"/>
</dbReference>
<dbReference type="GO" id="GO:0102208">
    <property type="term" value="F:2-polyprenyl-6-hydroxyphenol methylase activity"/>
    <property type="evidence" value="ECO:0007669"/>
    <property type="project" value="UniProtKB-EC"/>
</dbReference>
<evidence type="ECO:0000313" key="6">
    <source>
        <dbReference type="EMBL" id="MCX5571591.1"/>
    </source>
</evidence>
<feature type="binding site" evidence="5">
    <location>
        <position position="79"/>
    </location>
    <ligand>
        <name>S-adenosyl-L-methionine</name>
        <dbReference type="ChEBI" id="CHEBI:59789"/>
    </ligand>
</feature>
<evidence type="ECO:0000256" key="1">
    <source>
        <dbReference type="ARBA" id="ARBA00022603"/>
    </source>
</evidence>
<evidence type="ECO:0000256" key="3">
    <source>
        <dbReference type="ARBA" id="ARBA00022688"/>
    </source>
</evidence>
<feature type="binding site" evidence="5">
    <location>
        <position position="100"/>
    </location>
    <ligand>
        <name>S-adenosyl-L-methionine</name>
        <dbReference type="ChEBI" id="CHEBI:59789"/>
    </ligand>
</feature>
<feature type="binding site" evidence="5">
    <location>
        <position position="143"/>
    </location>
    <ligand>
        <name>S-adenosyl-L-methionine</name>
        <dbReference type="ChEBI" id="CHEBI:59789"/>
    </ligand>
</feature>
<dbReference type="HAMAP" id="MF_00472">
    <property type="entry name" value="UbiG"/>
    <property type="match status" value="1"/>
</dbReference>
<organism evidence="6 7">
    <name type="scientific">Kaistia nematophila</name>
    <dbReference type="NCBI Taxonomy" id="2994654"/>
    <lineage>
        <taxon>Bacteria</taxon>
        <taxon>Pseudomonadati</taxon>
        <taxon>Pseudomonadota</taxon>
        <taxon>Alphaproteobacteria</taxon>
        <taxon>Hyphomicrobiales</taxon>
        <taxon>Kaistiaceae</taxon>
        <taxon>Kaistia</taxon>
    </lineage>
</organism>
<dbReference type="GO" id="GO:0032259">
    <property type="term" value="P:methylation"/>
    <property type="evidence" value="ECO:0007669"/>
    <property type="project" value="UniProtKB-KW"/>
</dbReference>